<dbReference type="InterPro" id="IPR012876">
    <property type="entry name" value="DUF1677_pln"/>
</dbReference>
<evidence type="ECO:0000313" key="2">
    <source>
        <dbReference type="Proteomes" id="UP000283530"/>
    </source>
</evidence>
<dbReference type="PANTHER" id="PTHR33108">
    <property type="entry name" value="OS01G0745000 PROTEIN"/>
    <property type="match status" value="1"/>
</dbReference>
<evidence type="ECO:0008006" key="3">
    <source>
        <dbReference type="Google" id="ProtNLM"/>
    </source>
</evidence>
<comment type="caution">
    <text evidence="1">The sequence shown here is derived from an EMBL/GenBank/DDBJ whole genome shotgun (WGS) entry which is preliminary data.</text>
</comment>
<protein>
    <recommendedName>
        <fullName evidence="3">DUF1677 domain-containing protein</fullName>
    </recommendedName>
</protein>
<dbReference type="Proteomes" id="UP000283530">
    <property type="component" value="Unassembled WGS sequence"/>
</dbReference>
<dbReference type="Pfam" id="PF07911">
    <property type="entry name" value="DUF1677"/>
    <property type="match status" value="1"/>
</dbReference>
<evidence type="ECO:0000313" key="1">
    <source>
        <dbReference type="EMBL" id="RWR78262.1"/>
    </source>
</evidence>
<proteinExistence type="predicted"/>
<gene>
    <name evidence="1" type="ORF">CKAN_00678600</name>
</gene>
<accession>A0A3S3MRE3</accession>
<dbReference type="EMBL" id="QPKB01000002">
    <property type="protein sequence ID" value="RWR78262.1"/>
    <property type="molecule type" value="Genomic_DNA"/>
</dbReference>
<organism evidence="1 2">
    <name type="scientific">Cinnamomum micranthum f. kanehirae</name>
    <dbReference type="NCBI Taxonomy" id="337451"/>
    <lineage>
        <taxon>Eukaryota</taxon>
        <taxon>Viridiplantae</taxon>
        <taxon>Streptophyta</taxon>
        <taxon>Embryophyta</taxon>
        <taxon>Tracheophyta</taxon>
        <taxon>Spermatophyta</taxon>
        <taxon>Magnoliopsida</taxon>
        <taxon>Magnoliidae</taxon>
        <taxon>Laurales</taxon>
        <taxon>Lauraceae</taxon>
        <taxon>Cinnamomum</taxon>
    </lineage>
</organism>
<dbReference type="OrthoDB" id="678173at2759"/>
<sequence length="210" mass="24169">MHPHIKETEAFRSIPVTGKEQHNLILQMLSWSTLIFTTQKYMIQTFHLISGHIIAGQNDQALRRSVSDVSVEMDRISKDFNRMVQINEVERAVCECCGMSEDYTPAYVSSIKDFYCGKWVCGLCSEAVKEHQNRNPKVPMNEALDSHMAFCKKYNRTTRLNPKLSLAEAMRDIAKRSSQHKNSKNFPLTKIARSTSCDPRIDFQIPPQRE</sequence>
<dbReference type="PANTHER" id="PTHR33108:SF14">
    <property type="entry name" value="OS01G0745000 PROTEIN"/>
    <property type="match status" value="1"/>
</dbReference>
<reference evidence="1 2" key="1">
    <citation type="journal article" date="2019" name="Nat. Plants">
        <title>Stout camphor tree genome fills gaps in understanding of flowering plant genome evolution.</title>
        <authorList>
            <person name="Chaw S.M."/>
            <person name="Liu Y.C."/>
            <person name="Wu Y.W."/>
            <person name="Wang H.Y."/>
            <person name="Lin C.I."/>
            <person name="Wu C.S."/>
            <person name="Ke H.M."/>
            <person name="Chang L.Y."/>
            <person name="Hsu C.Y."/>
            <person name="Yang H.T."/>
            <person name="Sudianto E."/>
            <person name="Hsu M.H."/>
            <person name="Wu K.P."/>
            <person name="Wang L.N."/>
            <person name="Leebens-Mack J.H."/>
            <person name="Tsai I.J."/>
        </authorList>
    </citation>
    <scope>NUCLEOTIDE SEQUENCE [LARGE SCALE GENOMIC DNA]</scope>
    <source>
        <strain evidence="2">cv. Chaw 1501</strain>
        <tissue evidence="1">Young leaves</tissue>
    </source>
</reference>
<keyword evidence="2" id="KW-1185">Reference proteome</keyword>
<name>A0A3S3MRE3_9MAGN</name>
<dbReference type="AlphaFoldDB" id="A0A3S3MRE3"/>